<comment type="caution">
    <text evidence="4">The sequence shown here is derived from an EMBL/GenBank/DDBJ whole genome shotgun (WGS) entry which is preliminary data.</text>
</comment>
<feature type="domain" description="S-Me-THD N-terminal" evidence="2">
    <location>
        <begin position="10"/>
        <end position="167"/>
    </location>
</feature>
<gene>
    <name evidence="4" type="ORF">QWZ16_08775</name>
</gene>
<evidence type="ECO:0000313" key="4">
    <source>
        <dbReference type="EMBL" id="MDN3609790.1"/>
    </source>
</evidence>
<sequence>MALKTLNRNDLSDIIKGSHFYACGGGGALNNGEALLKEIDEIFQARNSEVTIEYINSSDVKNNDRLPVMAAMGAPQKFLEKGYGKSPISAFEYLEKLTKTSFSALSPVETGPIAYGMSLLIAAKKGIPIVNGDGGGRAFPCLQLSTFANNDLKHPIDVSPCVIASEKPRDAEGGVVVIDCKSSADVDAMTRGIISNSNSFDDRASLAAFSMTGTQLKQPNAFVPDMLLKSKKLGAHIRECLVNQCSCFDAIEALEESQCVMRGKLENITSFTVKGFDWVVQEYVNPNNSEHYFIISQNENMLLWSTTKPTPIAMAPDLICCLSSDASLMSNDEILNAWNHNHADPRFDNMAIFTLTAPSQIEQPWFHDNFSTIFKRFGYFGCYHPPEKAQPSTKPAAAPIKIKIVIPVNTDEFTKQISKSVDKFRSKDVIIDLEPIKQGTPFIQSRIDLAMNSPFVIDEVIAAEKSGYDGVFVTDMDMCGVEAARQAVKIPVIGGFRPSFYNAMLLGQKVSILTVSNVVDLQNEHVRAFGVTQNLASILPLQKSVNELKNPNDANKQLILVELFELASQAIQQDGADSFMFGCTGFTDFATPLSTLLSERFEQNIPVMDPNCCAIGYLIMLIKNNLSQSGLSYPYNQMPELCLDPSSLNLVCG</sequence>
<dbReference type="RefSeq" id="WP_170882885.1">
    <property type="nucleotide sequence ID" value="NZ_JABEYA020000007.1"/>
</dbReference>
<dbReference type="EMBL" id="JAUFQC010000001">
    <property type="protein sequence ID" value="MDN3609790.1"/>
    <property type="molecule type" value="Genomic_DNA"/>
</dbReference>
<dbReference type="Gene3D" id="2.40.390.10">
    <property type="entry name" value="CV3147-like"/>
    <property type="match status" value="1"/>
</dbReference>
<dbReference type="Proteomes" id="UP001238540">
    <property type="component" value="Unassembled WGS sequence"/>
</dbReference>
<dbReference type="InterPro" id="IPR048350">
    <property type="entry name" value="S-Me-THD-like_C"/>
</dbReference>
<dbReference type="InterPro" id="IPR024071">
    <property type="entry name" value="S-Me-THD_C_sf"/>
</dbReference>
<name>A0ABT8BUN7_9VIBR</name>
<evidence type="ECO:0000313" key="5">
    <source>
        <dbReference type="Proteomes" id="UP001238540"/>
    </source>
</evidence>
<reference evidence="5" key="1">
    <citation type="journal article" date="2019" name="Int. J. Syst. Evol. Microbiol.">
        <title>The Global Catalogue of Microorganisms (GCM) 10K type strain sequencing project: providing services to taxonomists for standard genome sequencing and annotation.</title>
        <authorList>
            <consortium name="The Broad Institute Genomics Platform"/>
            <consortium name="The Broad Institute Genome Sequencing Center for Infectious Disease"/>
            <person name="Wu L."/>
            <person name="Ma J."/>
        </authorList>
    </citation>
    <scope>NUCLEOTIDE SEQUENCE [LARGE SCALE GENOMIC DNA]</scope>
    <source>
        <strain evidence="5">CECT 7398</strain>
    </source>
</reference>
<feature type="domain" description="S-Me-THD-like C-terminal" evidence="3">
    <location>
        <begin position="185"/>
        <end position="325"/>
    </location>
</feature>
<evidence type="ECO:0000256" key="1">
    <source>
        <dbReference type="ARBA" id="ARBA00038414"/>
    </source>
</evidence>
<dbReference type="Gene3D" id="3.40.50.12500">
    <property type="match status" value="1"/>
</dbReference>
<dbReference type="InterPro" id="IPR053714">
    <property type="entry name" value="Iso_Racemase_Enz_sf"/>
</dbReference>
<dbReference type="InterPro" id="IPR027479">
    <property type="entry name" value="S-Me-THD_N_sf"/>
</dbReference>
<dbReference type="Gene3D" id="3.40.1610.10">
    <property type="entry name" value="CV3147-like domain"/>
    <property type="match status" value="1"/>
</dbReference>
<proteinExistence type="inferred from homology"/>
<accession>A0ABT8BUN7</accession>
<evidence type="ECO:0000259" key="3">
    <source>
        <dbReference type="Pfam" id="PF20906"/>
    </source>
</evidence>
<dbReference type="Pfam" id="PF06032">
    <property type="entry name" value="S-Me-THD_N"/>
    <property type="match status" value="1"/>
</dbReference>
<dbReference type="InterPro" id="IPR015942">
    <property type="entry name" value="Asp/Glu/hydantoin_racemase"/>
</dbReference>
<keyword evidence="5" id="KW-1185">Reference proteome</keyword>
<dbReference type="Pfam" id="PF01177">
    <property type="entry name" value="Asp_Glu_race"/>
    <property type="match status" value="1"/>
</dbReference>
<evidence type="ECO:0000259" key="2">
    <source>
        <dbReference type="Pfam" id="PF06032"/>
    </source>
</evidence>
<dbReference type="InterPro" id="IPR010318">
    <property type="entry name" value="S-Me-THD_N"/>
</dbReference>
<dbReference type="Pfam" id="PF20906">
    <property type="entry name" value="S-Me-THD_C"/>
    <property type="match status" value="1"/>
</dbReference>
<comment type="similarity">
    <text evidence="1">Belongs to the HyuE racemase family.</text>
</comment>
<dbReference type="SUPFAM" id="SSF160991">
    <property type="entry name" value="CV3147-like"/>
    <property type="match status" value="1"/>
</dbReference>
<protein>
    <submittedName>
        <fullName evidence="4">DUF917 family protein</fullName>
    </submittedName>
</protein>
<organism evidence="4 5">
    <name type="scientific">Vibrio ostreicida</name>
    <dbReference type="NCBI Taxonomy" id="526588"/>
    <lineage>
        <taxon>Bacteria</taxon>
        <taxon>Pseudomonadati</taxon>
        <taxon>Pseudomonadota</taxon>
        <taxon>Gammaproteobacteria</taxon>
        <taxon>Vibrionales</taxon>
        <taxon>Vibrionaceae</taxon>
        <taxon>Vibrio</taxon>
    </lineage>
</organism>